<dbReference type="InterPro" id="IPR047227">
    <property type="entry name" value="MEX3"/>
</dbReference>
<dbReference type="AlphaFoldDB" id="A0AAV7X7Z8"/>
<evidence type="ECO:0000313" key="1">
    <source>
        <dbReference type="EMBL" id="KAJ1522070.1"/>
    </source>
</evidence>
<gene>
    <name evidence="1" type="ORF">ONE63_002383</name>
</gene>
<keyword evidence="2" id="KW-1185">Reference proteome</keyword>
<dbReference type="PANTHER" id="PTHR23285">
    <property type="entry name" value="RING FINGER AND KH DOMAIN CONTAINING PROTEIN 1"/>
    <property type="match status" value="1"/>
</dbReference>
<accession>A0AAV7X7Z8</accession>
<sequence length="86" mass="9456">MDRSVSAGLEDQRAFHLAIELSRLNFTGDHHTINSVSDSLDPIIPTAFPEETRSKKSQNMTECVPVPSSEHVAEIVGRQVMMDSCG</sequence>
<reference evidence="1" key="1">
    <citation type="submission" date="2022-12" db="EMBL/GenBank/DDBJ databases">
        <title>Chromosome-level genome assembly of the bean flower thrips Megalurothrips usitatus.</title>
        <authorList>
            <person name="Ma L."/>
            <person name="Liu Q."/>
            <person name="Li H."/>
            <person name="Cai W."/>
        </authorList>
    </citation>
    <scope>NUCLEOTIDE SEQUENCE</scope>
    <source>
        <strain evidence="1">Cailab_2022a</strain>
    </source>
</reference>
<dbReference type="Proteomes" id="UP001075354">
    <property type="component" value="Chromosome 12"/>
</dbReference>
<dbReference type="PANTHER" id="PTHR23285:SF7">
    <property type="entry name" value="LD09246P1"/>
    <property type="match status" value="1"/>
</dbReference>
<proteinExistence type="predicted"/>
<comment type="caution">
    <text evidence="1">The sequence shown here is derived from an EMBL/GenBank/DDBJ whole genome shotgun (WGS) entry which is preliminary data.</text>
</comment>
<dbReference type="GO" id="GO:0003723">
    <property type="term" value="F:RNA binding"/>
    <property type="evidence" value="ECO:0007669"/>
    <property type="project" value="InterPro"/>
</dbReference>
<name>A0AAV7X7Z8_9NEOP</name>
<organism evidence="1 2">
    <name type="scientific">Megalurothrips usitatus</name>
    <name type="common">bean blossom thrips</name>
    <dbReference type="NCBI Taxonomy" id="439358"/>
    <lineage>
        <taxon>Eukaryota</taxon>
        <taxon>Metazoa</taxon>
        <taxon>Ecdysozoa</taxon>
        <taxon>Arthropoda</taxon>
        <taxon>Hexapoda</taxon>
        <taxon>Insecta</taxon>
        <taxon>Pterygota</taxon>
        <taxon>Neoptera</taxon>
        <taxon>Paraneoptera</taxon>
        <taxon>Thysanoptera</taxon>
        <taxon>Terebrantia</taxon>
        <taxon>Thripoidea</taxon>
        <taxon>Thripidae</taxon>
        <taxon>Megalurothrips</taxon>
    </lineage>
</organism>
<dbReference type="EMBL" id="JAPTSV010000012">
    <property type="protein sequence ID" value="KAJ1522070.1"/>
    <property type="molecule type" value="Genomic_DNA"/>
</dbReference>
<protein>
    <submittedName>
        <fullName evidence="1">Uncharacterized protein</fullName>
    </submittedName>
</protein>
<evidence type="ECO:0000313" key="2">
    <source>
        <dbReference type="Proteomes" id="UP001075354"/>
    </source>
</evidence>